<evidence type="ECO:0000256" key="8">
    <source>
        <dbReference type="ARBA" id="ARBA00022967"/>
    </source>
</evidence>
<dbReference type="NCBIfam" id="NF008338">
    <property type="entry name" value="PRK11124.1"/>
    <property type="match status" value="1"/>
</dbReference>
<evidence type="ECO:0000313" key="17">
    <source>
        <dbReference type="Proteomes" id="UP000078503"/>
    </source>
</evidence>
<evidence type="ECO:0000256" key="12">
    <source>
        <dbReference type="ARBA" id="ARBA00040096"/>
    </source>
</evidence>
<dbReference type="EMBL" id="LVHF01000012">
    <property type="protein sequence ID" value="OAN17681.1"/>
    <property type="molecule type" value="Genomic_DNA"/>
</dbReference>
<dbReference type="SMART" id="SM00382">
    <property type="entry name" value="AAA"/>
    <property type="match status" value="1"/>
</dbReference>
<keyword evidence="10" id="KW-0472">Membrane</keyword>
<evidence type="ECO:0000256" key="10">
    <source>
        <dbReference type="ARBA" id="ARBA00023136"/>
    </source>
</evidence>
<dbReference type="InterPro" id="IPR027417">
    <property type="entry name" value="P-loop_NTPase"/>
</dbReference>
<dbReference type="SUPFAM" id="SSF52540">
    <property type="entry name" value="P-loop containing nucleoside triphosphate hydrolases"/>
    <property type="match status" value="1"/>
</dbReference>
<dbReference type="PROSITE" id="PS00211">
    <property type="entry name" value="ABC_TRANSPORTER_1"/>
    <property type="match status" value="1"/>
</dbReference>
<dbReference type="PANTHER" id="PTHR43166:SF25">
    <property type="entry name" value="ARGININE TRANSPORT ATP-BINDING PROTEIN ARTP"/>
    <property type="match status" value="1"/>
</dbReference>
<keyword evidence="17" id="KW-1185">Reference proteome</keyword>
<dbReference type="PIRSF" id="PIRSF039085">
    <property type="entry name" value="ABC_ATPase_HisP"/>
    <property type="match status" value="1"/>
</dbReference>
<dbReference type="STRING" id="858640.A3K86_01800"/>
<dbReference type="PROSITE" id="PS50893">
    <property type="entry name" value="ABC_TRANSPORTER_2"/>
    <property type="match status" value="1"/>
</dbReference>
<reference evidence="16 17" key="1">
    <citation type="submission" date="2016-03" db="EMBL/GenBank/DDBJ databases">
        <title>Photobacterium proteolyticum sp. nov. a protease producing bacterium isolated from ocean sediments of Laizhou Bay.</title>
        <authorList>
            <person name="Li Y."/>
        </authorList>
    </citation>
    <scope>NUCLEOTIDE SEQUENCE [LARGE SCALE GENOMIC DNA]</scope>
    <source>
        <strain evidence="16 17">R-40508</strain>
    </source>
</reference>
<dbReference type="GO" id="GO:0016887">
    <property type="term" value="F:ATP hydrolysis activity"/>
    <property type="evidence" value="ECO:0007669"/>
    <property type="project" value="InterPro"/>
</dbReference>
<dbReference type="InterPro" id="IPR003439">
    <property type="entry name" value="ABC_transporter-like_ATP-bd"/>
</dbReference>
<comment type="catalytic activity">
    <reaction evidence="13">
        <text>a polar amino acid(out) + ATP + H2O = a polar amino acid(in) + ADP + phosphate + H(+)</text>
        <dbReference type="Rhea" id="RHEA:14673"/>
        <dbReference type="ChEBI" id="CHEBI:15377"/>
        <dbReference type="ChEBI" id="CHEBI:15378"/>
        <dbReference type="ChEBI" id="CHEBI:30616"/>
        <dbReference type="ChEBI" id="CHEBI:43474"/>
        <dbReference type="ChEBI" id="CHEBI:62031"/>
        <dbReference type="ChEBI" id="CHEBI:456216"/>
        <dbReference type="EC" id="7.4.2.1"/>
    </reaction>
    <physiologicalReaction direction="left-to-right" evidence="13">
        <dbReference type="Rhea" id="RHEA:14674"/>
    </physiologicalReaction>
</comment>
<evidence type="ECO:0000256" key="3">
    <source>
        <dbReference type="ARBA" id="ARBA00022448"/>
    </source>
</evidence>
<comment type="caution">
    <text evidence="16">The sequence shown here is derived from an EMBL/GenBank/DDBJ whole genome shotgun (WGS) entry which is preliminary data.</text>
</comment>
<protein>
    <recommendedName>
        <fullName evidence="12">Arginine transport ATP-binding protein ArtP</fullName>
        <ecNumber evidence="11">7.4.2.1</ecNumber>
    </recommendedName>
</protein>
<dbReference type="InterPro" id="IPR017871">
    <property type="entry name" value="ABC_transporter-like_CS"/>
</dbReference>
<sequence length="242" mass="26711">MSIQVNNINKHYGDTQVLHNVSFNCQSGDTLVLLGPSGAGKSSLLRVLNLLETATNGDMALAGSEFCFEKGFSDKACTDLRKKVGMVFQQYNLWPHMTVIQNLIEAPMKVANISKEEATSQAMDLLNMLQLTDKAQHWPLQLSGGQQQRVAIARALMMKPEILLFDEPTAALDPEITNQVVSIINQLSETGITQVIVTHEVDFAKKVASHVLYLEQGKIVEFGTKASFTSPETQKFADYLSH</sequence>
<dbReference type="AlphaFoldDB" id="A0A178KKB2"/>
<keyword evidence="8" id="KW-1278">Translocase</keyword>
<dbReference type="InterPro" id="IPR030679">
    <property type="entry name" value="ABC_ATPase_HisP-typ"/>
</dbReference>
<organism evidence="16 17">
    <name type="scientific">Photobacterium jeanii</name>
    <dbReference type="NCBI Taxonomy" id="858640"/>
    <lineage>
        <taxon>Bacteria</taxon>
        <taxon>Pseudomonadati</taxon>
        <taxon>Pseudomonadota</taxon>
        <taxon>Gammaproteobacteria</taxon>
        <taxon>Vibrionales</taxon>
        <taxon>Vibrionaceae</taxon>
        <taxon>Photobacterium</taxon>
    </lineage>
</organism>
<evidence type="ECO:0000259" key="15">
    <source>
        <dbReference type="PROSITE" id="PS50893"/>
    </source>
</evidence>
<evidence type="ECO:0000256" key="1">
    <source>
        <dbReference type="ARBA" id="ARBA00004417"/>
    </source>
</evidence>
<dbReference type="PANTHER" id="PTHR43166">
    <property type="entry name" value="AMINO ACID IMPORT ATP-BINDING PROTEIN"/>
    <property type="match status" value="1"/>
</dbReference>
<name>A0A178KKB2_9GAMM</name>
<keyword evidence="5" id="KW-0997">Cell inner membrane</keyword>
<gene>
    <name evidence="16" type="ORF">A3K86_01800</name>
</gene>
<proteinExistence type="inferred from homology"/>
<keyword evidence="9" id="KW-0029">Amino-acid transport</keyword>
<evidence type="ECO:0000256" key="9">
    <source>
        <dbReference type="ARBA" id="ARBA00022970"/>
    </source>
</evidence>
<dbReference type="Proteomes" id="UP000078503">
    <property type="component" value="Unassembled WGS sequence"/>
</dbReference>
<feature type="domain" description="ABC transporter" evidence="15">
    <location>
        <begin position="3"/>
        <end position="241"/>
    </location>
</feature>
<dbReference type="RefSeq" id="WP_068326805.1">
    <property type="nucleotide sequence ID" value="NZ_LVHF01000012.1"/>
</dbReference>
<keyword evidence="4" id="KW-1003">Cell membrane</keyword>
<comment type="subcellular location">
    <subcellularLocation>
        <location evidence="1">Cell inner membrane</location>
        <topology evidence="1">Peripheral membrane protein</topology>
    </subcellularLocation>
</comment>
<keyword evidence="7 16" id="KW-0067">ATP-binding</keyword>
<comment type="similarity">
    <text evidence="2">Belongs to the ABC transporter superfamily.</text>
</comment>
<dbReference type="EC" id="7.4.2.1" evidence="11"/>
<accession>A0A178KKB2</accession>
<evidence type="ECO:0000256" key="11">
    <source>
        <dbReference type="ARBA" id="ARBA00038850"/>
    </source>
</evidence>
<evidence type="ECO:0000256" key="6">
    <source>
        <dbReference type="ARBA" id="ARBA00022741"/>
    </source>
</evidence>
<evidence type="ECO:0000256" key="7">
    <source>
        <dbReference type="ARBA" id="ARBA00022840"/>
    </source>
</evidence>
<comment type="catalytic activity">
    <reaction evidence="14">
        <text>L-arginine(out) + ATP + H2O = L-arginine(in) + ADP + phosphate + H(+)</text>
        <dbReference type="Rhea" id="RHEA:29879"/>
        <dbReference type="ChEBI" id="CHEBI:15377"/>
        <dbReference type="ChEBI" id="CHEBI:15378"/>
        <dbReference type="ChEBI" id="CHEBI:30616"/>
        <dbReference type="ChEBI" id="CHEBI:32682"/>
        <dbReference type="ChEBI" id="CHEBI:43474"/>
        <dbReference type="ChEBI" id="CHEBI:456216"/>
        <dbReference type="EC" id="7.4.2.1"/>
    </reaction>
    <physiologicalReaction direction="left-to-right" evidence="14">
        <dbReference type="Rhea" id="RHEA:29880"/>
    </physiologicalReaction>
</comment>
<dbReference type="InterPro" id="IPR050086">
    <property type="entry name" value="MetN_ABC_transporter-like"/>
</dbReference>
<dbReference type="GO" id="GO:0015426">
    <property type="term" value="F:ATPase-coupled polar amino acid-transporter activity"/>
    <property type="evidence" value="ECO:0007669"/>
    <property type="project" value="UniProtKB-EC"/>
</dbReference>
<evidence type="ECO:0000256" key="4">
    <source>
        <dbReference type="ARBA" id="ARBA00022475"/>
    </source>
</evidence>
<evidence type="ECO:0000256" key="2">
    <source>
        <dbReference type="ARBA" id="ARBA00005417"/>
    </source>
</evidence>
<dbReference type="Gene3D" id="3.40.50.300">
    <property type="entry name" value="P-loop containing nucleotide triphosphate hydrolases"/>
    <property type="match status" value="1"/>
</dbReference>
<dbReference type="OrthoDB" id="9802264at2"/>
<dbReference type="GO" id="GO:0005524">
    <property type="term" value="F:ATP binding"/>
    <property type="evidence" value="ECO:0007669"/>
    <property type="project" value="UniProtKB-KW"/>
</dbReference>
<dbReference type="GO" id="GO:0005886">
    <property type="term" value="C:plasma membrane"/>
    <property type="evidence" value="ECO:0007669"/>
    <property type="project" value="UniProtKB-SubCell"/>
</dbReference>
<evidence type="ECO:0000256" key="13">
    <source>
        <dbReference type="ARBA" id="ARBA00047624"/>
    </source>
</evidence>
<dbReference type="Pfam" id="PF00005">
    <property type="entry name" value="ABC_tran"/>
    <property type="match status" value="1"/>
</dbReference>
<keyword evidence="3" id="KW-0813">Transport</keyword>
<dbReference type="InterPro" id="IPR003593">
    <property type="entry name" value="AAA+_ATPase"/>
</dbReference>
<evidence type="ECO:0000256" key="14">
    <source>
        <dbReference type="ARBA" id="ARBA00047796"/>
    </source>
</evidence>
<evidence type="ECO:0000313" key="16">
    <source>
        <dbReference type="EMBL" id="OAN17681.1"/>
    </source>
</evidence>
<evidence type="ECO:0000256" key="5">
    <source>
        <dbReference type="ARBA" id="ARBA00022519"/>
    </source>
</evidence>
<keyword evidence="6" id="KW-0547">Nucleotide-binding</keyword>